<reference evidence="2 3" key="1">
    <citation type="submission" date="2019-07" db="EMBL/GenBank/DDBJ databases">
        <title>New species of Amycolatopsis and Streptomyces.</title>
        <authorList>
            <person name="Duangmal K."/>
            <person name="Teo W.F.A."/>
            <person name="Lipun K."/>
        </authorList>
    </citation>
    <scope>NUCLEOTIDE SEQUENCE [LARGE SCALE GENOMIC DNA]</scope>
    <source>
        <strain evidence="2 3">NBRC 106415</strain>
    </source>
</reference>
<dbReference type="RefSeq" id="WP_152778712.1">
    <property type="nucleotide sequence ID" value="NZ_VJZC01001085.1"/>
</dbReference>
<proteinExistence type="predicted"/>
<sequence>MSSAGDGTRGDSRRKDGTQGDGTQGIGRLADLLAQAGDGEPPTSVELAELLWLAGHMAGPEAPGDSAAGHPPEHEVTESRTPTVPPSAPSPRPE</sequence>
<evidence type="ECO:0000313" key="3">
    <source>
        <dbReference type="Proteomes" id="UP000400924"/>
    </source>
</evidence>
<gene>
    <name evidence="2" type="ORF">FNH08_50275</name>
</gene>
<feature type="compositionally biased region" description="Basic and acidic residues" evidence="1">
    <location>
        <begin position="8"/>
        <end position="18"/>
    </location>
</feature>
<feature type="region of interest" description="Disordered" evidence="1">
    <location>
        <begin position="56"/>
        <end position="94"/>
    </location>
</feature>
<protein>
    <submittedName>
        <fullName evidence="2">Uncharacterized protein</fullName>
    </submittedName>
</protein>
<dbReference type="AlphaFoldDB" id="A0A5N8Y0A1"/>
<evidence type="ECO:0000313" key="2">
    <source>
        <dbReference type="EMBL" id="MPY65040.1"/>
    </source>
</evidence>
<name>A0A5N8Y0A1_9ACTN</name>
<comment type="caution">
    <text evidence="2">The sequence shown here is derived from an EMBL/GenBank/DDBJ whole genome shotgun (WGS) entry which is preliminary data.</text>
</comment>
<keyword evidence="3" id="KW-1185">Reference proteome</keyword>
<accession>A0A5N8Y0A1</accession>
<dbReference type="EMBL" id="VJZC01001085">
    <property type="protein sequence ID" value="MPY65040.1"/>
    <property type="molecule type" value="Genomic_DNA"/>
</dbReference>
<feature type="region of interest" description="Disordered" evidence="1">
    <location>
        <begin position="1"/>
        <end position="44"/>
    </location>
</feature>
<feature type="non-terminal residue" evidence="2">
    <location>
        <position position="94"/>
    </location>
</feature>
<dbReference type="Proteomes" id="UP000400924">
    <property type="component" value="Unassembled WGS sequence"/>
</dbReference>
<organism evidence="2 3">
    <name type="scientific">Streptomyces spongiae</name>
    <dbReference type="NCBI Taxonomy" id="565072"/>
    <lineage>
        <taxon>Bacteria</taxon>
        <taxon>Bacillati</taxon>
        <taxon>Actinomycetota</taxon>
        <taxon>Actinomycetes</taxon>
        <taxon>Kitasatosporales</taxon>
        <taxon>Streptomycetaceae</taxon>
        <taxon>Streptomyces</taxon>
    </lineage>
</organism>
<evidence type="ECO:0000256" key="1">
    <source>
        <dbReference type="SAM" id="MobiDB-lite"/>
    </source>
</evidence>
<feature type="compositionally biased region" description="Pro residues" evidence="1">
    <location>
        <begin position="83"/>
        <end position="94"/>
    </location>
</feature>